<dbReference type="InterPro" id="IPR011990">
    <property type="entry name" value="TPR-like_helical_dom_sf"/>
</dbReference>
<proteinExistence type="inferred from homology"/>
<sequence>MTDDVCDEFYWKHLAQWDLQLVENWRKKFTEEQALLGVTVEPSAFPSISYDETILPPLLQNQVTMKQVNLVIKQLSKDRQGVANTIVGEDFSELAEIMTNVNENDSDLKKLLMKEGTGPCPDKNHLVIVHFIISVEGRWRDISQSTYATRIPHRFRLGMGETHKILDEGVATMCKGEISKFLGTTRYRVSNDLIVASRGEVVRDDARMLIQIELVDVQSSIYRPRICDMSDKRKRELDFETLYPFCASLKLEGKLAIKKGNYEEAAKKYLNAMECASFAKPMTSTQMAKIVKLNRFVIANMASISFDLSKFRTSRMYGEAIKDCRMSVSIQTAGHYWCSKSLLAMNLVDRAYKHIIVARRLVNGKEVDKFRDKLLIISDVGKTGTCMSTFLYLAE</sequence>
<reference evidence="6 7" key="1">
    <citation type="submission" date="2024-08" db="EMBL/GenBank/DDBJ databases">
        <authorList>
            <person name="Cucini C."/>
            <person name="Frati F."/>
        </authorList>
    </citation>
    <scope>NUCLEOTIDE SEQUENCE [LARGE SCALE GENOMIC DNA]</scope>
</reference>
<evidence type="ECO:0000256" key="3">
    <source>
        <dbReference type="ARBA" id="ARBA00022803"/>
    </source>
</evidence>
<dbReference type="InterPro" id="IPR042282">
    <property type="entry name" value="FKBP6/shu"/>
</dbReference>
<dbReference type="EMBL" id="CAXLJM020000078">
    <property type="protein sequence ID" value="CAL8129612.1"/>
    <property type="molecule type" value="Genomic_DNA"/>
</dbReference>
<evidence type="ECO:0000259" key="5">
    <source>
        <dbReference type="PROSITE" id="PS50059"/>
    </source>
</evidence>
<dbReference type="Gene3D" id="3.10.50.40">
    <property type="match status" value="1"/>
</dbReference>
<dbReference type="InterPro" id="IPR001179">
    <property type="entry name" value="PPIase_FKBP_dom"/>
</dbReference>
<keyword evidence="4" id="KW-0413">Isomerase</keyword>
<dbReference type="PANTHER" id="PTHR46674:SF1">
    <property type="entry name" value="INACTIVE PEPTIDYL-PROLYL CIS-TRANS ISOMERASE FKBP6"/>
    <property type="match status" value="1"/>
</dbReference>
<dbReference type="PROSITE" id="PS50059">
    <property type="entry name" value="FKBP_PPIASE"/>
    <property type="match status" value="1"/>
</dbReference>
<keyword evidence="4" id="KW-0697">Rotamase</keyword>
<dbReference type="SUPFAM" id="SSF48452">
    <property type="entry name" value="TPR-like"/>
    <property type="match status" value="1"/>
</dbReference>
<dbReference type="Proteomes" id="UP001642540">
    <property type="component" value="Unassembled WGS sequence"/>
</dbReference>
<evidence type="ECO:0000256" key="4">
    <source>
        <dbReference type="PROSITE-ProRule" id="PRU00277"/>
    </source>
</evidence>
<comment type="catalytic activity">
    <reaction evidence="4">
        <text>[protein]-peptidylproline (omega=180) = [protein]-peptidylproline (omega=0)</text>
        <dbReference type="Rhea" id="RHEA:16237"/>
        <dbReference type="Rhea" id="RHEA-COMP:10747"/>
        <dbReference type="Rhea" id="RHEA-COMP:10748"/>
        <dbReference type="ChEBI" id="CHEBI:83833"/>
        <dbReference type="ChEBI" id="CHEBI:83834"/>
        <dbReference type="EC" id="5.2.1.8"/>
    </reaction>
</comment>
<dbReference type="InterPro" id="IPR046357">
    <property type="entry name" value="PPIase_dom_sf"/>
</dbReference>
<name>A0ABP1RKN6_9HEXA</name>
<gene>
    <name evidence="6" type="ORF">ODALV1_LOCUS23329</name>
</gene>
<organism evidence="6 7">
    <name type="scientific">Orchesella dallaii</name>
    <dbReference type="NCBI Taxonomy" id="48710"/>
    <lineage>
        <taxon>Eukaryota</taxon>
        <taxon>Metazoa</taxon>
        <taxon>Ecdysozoa</taxon>
        <taxon>Arthropoda</taxon>
        <taxon>Hexapoda</taxon>
        <taxon>Collembola</taxon>
        <taxon>Entomobryomorpha</taxon>
        <taxon>Entomobryoidea</taxon>
        <taxon>Orchesellidae</taxon>
        <taxon>Orchesellinae</taxon>
        <taxon>Orchesella</taxon>
    </lineage>
</organism>
<comment type="caution">
    <text evidence="6">The sequence shown here is derived from an EMBL/GenBank/DDBJ whole genome shotgun (WGS) entry which is preliminary data.</text>
</comment>
<dbReference type="SUPFAM" id="SSF54534">
    <property type="entry name" value="FKBP-like"/>
    <property type="match status" value="1"/>
</dbReference>
<comment type="similarity">
    <text evidence="1">Belongs to the FKBP6 family.</text>
</comment>
<evidence type="ECO:0000256" key="2">
    <source>
        <dbReference type="ARBA" id="ARBA00022737"/>
    </source>
</evidence>
<feature type="domain" description="PPIase FKBP-type" evidence="5">
    <location>
        <begin position="124"/>
        <end position="218"/>
    </location>
</feature>
<evidence type="ECO:0000313" key="7">
    <source>
        <dbReference type="Proteomes" id="UP001642540"/>
    </source>
</evidence>
<evidence type="ECO:0000313" key="6">
    <source>
        <dbReference type="EMBL" id="CAL8129612.1"/>
    </source>
</evidence>
<keyword evidence="7" id="KW-1185">Reference proteome</keyword>
<dbReference type="EC" id="5.2.1.8" evidence="4"/>
<accession>A0ABP1RKN6</accession>
<dbReference type="Gene3D" id="1.25.40.10">
    <property type="entry name" value="Tetratricopeptide repeat domain"/>
    <property type="match status" value="1"/>
</dbReference>
<protein>
    <recommendedName>
        <fullName evidence="4">peptidylprolyl isomerase</fullName>
        <ecNumber evidence="4">5.2.1.8</ecNumber>
    </recommendedName>
</protein>
<keyword evidence="2" id="KW-0677">Repeat</keyword>
<dbReference type="PANTHER" id="PTHR46674">
    <property type="entry name" value="INACTIVE PEPTIDYL-PROLYL CIS-TRANS ISOMERASE FKBP6"/>
    <property type="match status" value="1"/>
</dbReference>
<keyword evidence="3" id="KW-0802">TPR repeat</keyword>
<evidence type="ECO:0000256" key="1">
    <source>
        <dbReference type="ARBA" id="ARBA00009648"/>
    </source>
</evidence>